<evidence type="ECO:0000313" key="3">
    <source>
        <dbReference type="EMBL" id="MBK1881995.1"/>
    </source>
</evidence>
<feature type="domain" description="SLA1 homology" evidence="2">
    <location>
        <begin position="19"/>
        <end position="71"/>
    </location>
</feature>
<feature type="signal peptide" evidence="1">
    <location>
        <begin position="1"/>
        <end position="16"/>
    </location>
</feature>
<evidence type="ECO:0000313" key="4">
    <source>
        <dbReference type="Proteomes" id="UP000603141"/>
    </source>
</evidence>
<dbReference type="Pfam" id="PF03983">
    <property type="entry name" value="SHD1"/>
    <property type="match status" value="1"/>
</dbReference>
<sequence>MRPIILLLLSCSLVLAAEPRTWTDSQDRKVEATLVRLDGSNVILKLANGREVPYPLEKLSAEDQKYVQNLHIEQPENGEAADTSDGKEVVTTEPVNFDSPWPERVNFKEDPEIQVVEEDADAKRFVYESQNYQYVCDVRLSQSVVKGFAVMFEATNLYCTMLPIGLNGGHPTTGKNKILLFEHKKDYVKAGAPPSSAGVFMPRLGLVMVPLESLGVKPVGSSYMLDRSKDNSTLCHELTHQLTPEPYDAPGSLGWFTEGLAEYVANTPYRNGSFDVRFNLKSIIQTATAYGSDDVSGRALGEDITLPDMKTYMMQTYPEFLSTPQLSYGTGMLMATYFFQMDGDGDAKRIKAFLKALRSGKEGEDALAVLLDGRTYKQLEDDITRAWSKKGIKFTFKPAPETD</sequence>
<proteinExistence type="predicted"/>
<evidence type="ECO:0000259" key="2">
    <source>
        <dbReference type="Pfam" id="PF03983"/>
    </source>
</evidence>
<dbReference type="GO" id="GO:0008092">
    <property type="term" value="F:cytoskeletal protein binding"/>
    <property type="evidence" value="ECO:0007669"/>
    <property type="project" value="InterPro"/>
</dbReference>
<protein>
    <recommendedName>
        <fullName evidence="2">SLA1 homology domain-containing protein</fullName>
    </recommendedName>
</protein>
<comment type="caution">
    <text evidence="3">The sequence shown here is derived from an EMBL/GenBank/DDBJ whole genome shotgun (WGS) entry which is preliminary data.</text>
</comment>
<dbReference type="InterPro" id="IPR007131">
    <property type="entry name" value="SHD1"/>
</dbReference>
<dbReference type="RefSeq" id="WP_200268699.1">
    <property type="nucleotide sequence ID" value="NZ_JAENIJ010000007.1"/>
</dbReference>
<dbReference type="GO" id="GO:0043130">
    <property type="term" value="F:ubiquitin binding"/>
    <property type="evidence" value="ECO:0007669"/>
    <property type="project" value="InterPro"/>
</dbReference>
<dbReference type="GO" id="GO:0042802">
    <property type="term" value="F:identical protein binding"/>
    <property type="evidence" value="ECO:0007669"/>
    <property type="project" value="InterPro"/>
</dbReference>
<name>A0A934S2I7_9BACT</name>
<organism evidence="3 4">
    <name type="scientific">Luteolibacter pohnpeiensis</name>
    <dbReference type="NCBI Taxonomy" id="454153"/>
    <lineage>
        <taxon>Bacteria</taxon>
        <taxon>Pseudomonadati</taxon>
        <taxon>Verrucomicrobiota</taxon>
        <taxon>Verrucomicrobiia</taxon>
        <taxon>Verrucomicrobiales</taxon>
        <taxon>Verrucomicrobiaceae</taxon>
        <taxon>Luteolibacter</taxon>
    </lineage>
</organism>
<dbReference type="AlphaFoldDB" id="A0A934S2I7"/>
<feature type="chain" id="PRO_5037412519" description="SLA1 homology domain-containing protein" evidence="1">
    <location>
        <begin position="17"/>
        <end position="403"/>
    </location>
</feature>
<dbReference type="Proteomes" id="UP000603141">
    <property type="component" value="Unassembled WGS sequence"/>
</dbReference>
<accession>A0A934S2I7</accession>
<dbReference type="EMBL" id="JAENIJ010000007">
    <property type="protein sequence ID" value="MBK1881995.1"/>
    <property type="molecule type" value="Genomic_DNA"/>
</dbReference>
<evidence type="ECO:0000256" key="1">
    <source>
        <dbReference type="SAM" id="SignalP"/>
    </source>
</evidence>
<dbReference type="GO" id="GO:0030674">
    <property type="term" value="F:protein-macromolecule adaptor activity"/>
    <property type="evidence" value="ECO:0007669"/>
    <property type="project" value="InterPro"/>
</dbReference>
<keyword evidence="4" id="KW-1185">Reference proteome</keyword>
<gene>
    <name evidence="3" type="ORF">JIN85_06185</name>
</gene>
<reference evidence="3" key="1">
    <citation type="submission" date="2021-01" db="EMBL/GenBank/DDBJ databases">
        <title>Modified the classification status of verrucomicrobia.</title>
        <authorList>
            <person name="Feng X."/>
        </authorList>
    </citation>
    <scope>NUCLEOTIDE SEQUENCE</scope>
    <source>
        <strain evidence="3">KCTC 22041</strain>
    </source>
</reference>
<dbReference type="Gene3D" id="2.30.30.700">
    <property type="entry name" value="SLA1 homology domain 1"/>
    <property type="match status" value="1"/>
</dbReference>
<keyword evidence="1" id="KW-0732">Signal</keyword>